<dbReference type="Proteomes" id="UP000008710">
    <property type="component" value="Plasmid pRHL1"/>
</dbReference>
<protein>
    <submittedName>
        <fullName evidence="2">Uncharacterized protein</fullName>
    </submittedName>
</protein>
<proteinExistence type="predicted"/>
<name>Q0RXV8_RHOJR</name>
<dbReference type="AlphaFoldDB" id="Q0RXV8"/>
<dbReference type="KEGG" id="rha:RHA1_ro08834"/>
<keyword evidence="2" id="KW-0614">Plasmid</keyword>
<evidence type="ECO:0000313" key="3">
    <source>
        <dbReference type="Proteomes" id="UP000008710"/>
    </source>
</evidence>
<feature type="region of interest" description="Disordered" evidence="1">
    <location>
        <begin position="31"/>
        <end position="51"/>
    </location>
</feature>
<sequence length="82" mass="8081">MPLGAARAVHCEAEILADPQVVEACTGIRTASSDGISNTGSPTPTSADGNPTVVTKLTTRTGQAVADDGQTLTADALTGQAG</sequence>
<gene>
    <name evidence="2" type="ordered locus">RHA1_ro08834</name>
</gene>
<geneLocation type="plasmid" evidence="2 3">
    <name>pRHL1</name>
</geneLocation>
<accession>Q0RXV8</accession>
<dbReference type="EMBL" id="CP000432">
    <property type="protein sequence ID" value="ABG99878.1"/>
    <property type="molecule type" value="Genomic_DNA"/>
</dbReference>
<dbReference type="HOGENOM" id="CLU_2556039_0_0_11"/>
<evidence type="ECO:0000256" key="1">
    <source>
        <dbReference type="SAM" id="MobiDB-lite"/>
    </source>
</evidence>
<evidence type="ECO:0000313" key="2">
    <source>
        <dbReference type="EMBL" id="ABG99878.1"/>
    </source>
</evidence>
<reference evidence="3" key="1">
    <citation type="journal article" date="2006" name="Proc. Natl. Acad. Sci. U.S.A.">
        <title>The complete genome of Rhodococcus sp. RHA1 provides insights into a catabolic powerhouse.</title>
        <authorList>
            <person name="McLeod M.P."/>
            <person name="Warren R.L."/>
            <person name="Hsiao W.W.L."/>
            <person name="Araki N."/>
            <person name="Myhre M."/>
            <person name="Fernandes C."/>
            <person name="Miyazawa D."/>
            <person name="Wong W."/>
            <person name="Lillquist A.L."/>
            <person name="Wang D."/>
            <person name="Dosanjh M."/>
            <person name="Hara H."/>
            <person name="Petrescu A."/>
            <person name="Morin R.D."/>
            <person name="Yang G."/>
            <person name="Stott J.M."/>
            <person name="Schein J.E."/>
            <person name="Shin H."/>
            <person name="Smailus D."/>
            <person name="Siddiqui A.S."/>
            <person name="Marra M.A."/>
            <person name="Jones S.J.M."/>
            <person name="Holt R."/>
            <person name="Brinkman F.S.L."/>
            <person name="Miyauchi K."/>
            <person name="Fukuda M."/>
            <person name="Davies J.E."/>
            <person name="Mohn W.W."/>
            <person name="Eltis L.D."/>
        </authorList>
    </citation>
    <scope>NUCLEOTIDE SEQUENCE [LARGE SCALE GENOMIC DNA]</scope>
    <source>
        <strain evidence="3">RHA1</strain>
    </source>
</reference>
<organism evidence="2 3">
    <name type="scientific">Rhodococcus jostii (strain RHA1)</name>
    <dbReference type="NCBI Taxonomy" id="101510"/>
    <lineage>
        <taxon>Bacteria</taxon>
        <taxon>Bacillati</taxon>
        <taxon>Actinomycetota</taxon>
        <taxon>Actinomycetes</taxon>
        <taxon>Mycobacteriales</taxon>
        <taxon>Nocardiaceae</taxon>
        <taxon>Rhodococcus</taxon>
    </lineage>
</organism>